<evidence type="ECO:0000256" key="4">
    <source>
        <dbReference type="PROSITE-ProRule" id="PRU00325"/>
    </source>
</evidence>
<feature type="region of interest" description="Disordered" evidence="5">
    <location>
        <begin position="933"/>
        <end position="1044"/>
    </location>
</feature>
<dbReference type="InterPro" id="IPR007527">
    <property type="entry name" value="Znf_SWIM"/>
</dbReference>
<reference evidence="7" key="1">
    <citation type="submission" date="2018-02" db="EMBL/GenBank/DDBJ databases">
        <authorList>
            <person name="Cohen D.B."/>
            <person name="Kent A.D."/>
        </authorList>
    </citation>
    <scope>NUCLEOTIDE SEQUENCE</scope>
</reference>
<dbReference type="SMART" id="SM00575">
    <property type="entry name" value="ZnF_PMZ"/>
    <property type="match status" value="1"/>
</dbReference>
<dbReference type="InterPro" id="IPR058594">
    <property type="entry name" value="PB1-like_dom_pln"/>
</dbReference>
<accession>A0A2N9GYT1</accession>
<dbReference type="InterPro" id="IPR006564">
    <property type="entry name" value="Znf_PMZ"/>
</dbReference>
<dbReference type="GO" id="GO:0008270">
    <property type="term" value="F:zinc ion binding"/>
    <property type="evidence" value="ECO:0007669"/>
    <property type="project" value="UniProtKB-KW"/>
</dbReference>
<name>A0A2N9GYT1_FAGSY</name>
<feature type="compositionally biased region" description="Polar residues" evidence="5">
    <location>
        <begin position="291"/>
        <end position="313"/>
    </location>
</feature>
<proteinExistence type="predicted"/>
<feature type="compositionally biased region" description="Acidic residues" evidence="5">
    <location>
        <begin position="198"/>
        <end position="207"/>
    </location>
</feature>
<evidence type="ECO:0000256" key="1">
    <source>
        <dbReference type="ARBA" id="ARBA00022723"/>
    </source>
</evidence>
<dbReference type="PANTHER" id="PTHR31973:SF187">
    <property type="entry name" value="MUTATOR TRANSPOSASE MUDRA PROTEIN"/>
    <property type="match status" value="1"/>
</dbReference>
<dbReference type="AlphaFoldDB" id="A0A2N9GYT1"/>
<sequence length="1044" mass="115676">MTNLYFEIEIHSGGQFERNPELVYLGGKVSTYCKVDPDRLSYFEIQDMVAECGSPSTSLVYYLIFGGSLEQCLRLITEDDEVLYMCELHGAWPIDRITLYVEGGVEPLQVVGQSDFGGVVDEGDEVEGDWMSTGDELEGDELNEGDEGNVFGNAFEGDEGNVFGNAFEGDELNELVSYDWMNDGLEGANFADDIFGGNEDEDEDDNEVGNGGDTASDAQSSMQAEVGDNGGIMQVMLSHQCKLRLGAVGGIMQVMLSHQCSLRLGSNGGNNAQPGVGSNEGNNAQPGVGSNEGNNAQPKIGNNRQPEVGNNAQPAMGIDRIRVRQYAPSTTRPNKPDVDGAPEFNQQTGMRKPDLVIGMKFPNSRVFREALREYVVNKAVDIKFKLNEKTKISVYCKNDCGWRLYASVVPGELTFQIKTFQSVCTCGKSFQHSQMNSSYIARKYLQDFGKNPKWEVAGVQHHVRQDISVELSRNQVYRAKRKAREMLEGDEKLQYAALWDYAAMIRKTNVGSKVYIKCDCSEDGGQPRFLMMYVRYHAQKVGFLAGCRPIIGLDGCHFKGIFGGQLLAANAKDGNDNIFPVAVAVVEQECKESWIWFLKHFSEDIGDPQDLNLVFISDRQKELVPAFKKLFSKVEHRYCLKHIYSNFKLLFKGLELKDALWSCAAASTEREFKRRMEYLKGLDEKAWKWLSKIPAKKWCKAYFTKKALSNCLVNNISESFNAMILPARDKPILSMLEWIRVRLMTRLHTKRIGMEKYGGSVCPNVQDKLEKLKMESRSFFAMPFCRFKYEVDNSYERHVVDLTKKECSCRIWDLTGIPYKHGVAAIYKNLEHLEDYLHDCYLKEAYLDIYSEIIHPMLGQDEWIKTGHLPPQPPHVLRPPGRPKKFRRRDPDEPRNPHKVSRMNRQIKCGKCNKVGHNSRSCNAGITGETAWQRKQRLKQQQTPVSVRDSIARGAGSGASRGRGRGRGAGSGVGRGRGATSGAGSGVGSGRGATSGVSNGAGRGSGASSGAGRGRGAGMDSTSGRASGAGRGSISGQASCASRS</sequence>
<dbReference type="Pfam" id="PF26130">
    <property type="entry name" value="PB1-like"/>
    <property type="match status" value="1"/>
</dbReference>
<organism evidence="7">
    <name type="scientific">Fagus sylvatica</name>
    <name type="common">Beechnut</name>
    <dbReference type="NCBI Taxonomy" id="28930"/>
    <lineage>
        <taxon>Eukaryota</taxon>
        <taxon>Viridiplantae</taxon>
        <taxon>Streptophyta</taxon>
        <taxon>Embryophyta</taxon>
        <taxon>Tracheophyta</taxon>
        <taxon>Spermatophyta</taxon>
        <taxon>Magnoliopsida</taxon>
        <taxon>eudicotyledons</taxon>
        <taxon>Gunneridae</taxon>
        <taxon>Pentapetalae</taxon>
        <taxon>rosids</taxon>
        <taxon>fabids</taxon>
        <taxon>Fagales</taxon>
        <taxon>Fagaceae</taxon>
        <taxon>Fagus</taxon>
    </lineage>
</organism>
<dbReference type="InterPro" id="IPR004332">
    <property type="entry name" value="Transposase_MuDR"/>
</dbReference>
<keyword evidence="3" id="KW-0862">Zinc</keyword>
<dbReference type="PROSITE" id="PS50966">
    <property type="entry name" value="ZF_SWIM"/>
    <property type="match status" value="1"/>
</dbReference>
<feature type="domain" description="SWIM-type" evidence="6">
    <location>
        <begin position="789"/>
        <end position="830"/>
    </location>
</feature>
<evidence type="ECO:0000256" key="5">
    <source>
        <dbReference type="SAM" id="MobiDB-lite"/>
    </source>
</evidence>
<dbReference type="Pfam" id="PF03108">
    <property type="entry name" value="DBD_Tnp_Mut"/>
    <property type="match status" value="1"/>
</dbReference>
<feature type="compositionally biased region" description="Gly residues" evidence="5">
    <location>
        <begin position="955"/>
        <end position="1017"/>
    </location>
</feature>
<evidence type="ECO:0000313" key="7">
    <source>
        <dbReference type="EMBL" id="SPD04529.1"/>
    </source>
</evidence>
<evidence type="ECO:0000256" key="2">
    <source>
        <dbReference type="ARBA" id="ARBA00022771"/>
    </source>
</evidence>
<feature type="region of interest" description="Disordered" evidence="5">
    <location>
        <begin position="191"/>
        <end position="223"/>
    </location>
</feature>
<dbReference type="Pfam" id="PF10551">
    <property type="entry name" value="MULE"/>
    <property type="match status" value="1"/>
</dbReference>
<keyword evidence="1" id="KW-0479">Metal-binding</keyword>
<dbReference type="EMBL" id="OIVN01002546">
    <property type="protein sequence ID" value="SPD04529.1"/>
    <property type="molecule type" value="Genomic_DNA"/>
</dbReference>
<protein>
    <recommendedName>
        <fullName evidence="6">SWIM-type domain-containing protein</fullName>
    </recommendedName>
</protein>
<feature type="compositionally biased region" description="Low complexity" evidence="5">
    <location>
        <begin position="1034"/>
        <end position="1044"/>
    </location>
</feature>
<evidence type="ECO:0000259" key="6">
    <source>
        <dbReference type="PROSITE" id="PS50966"/>
    </source>
</evidence>
<dbReference type="InterPro" id="IPR018289">
    <property type="entry name" value="MULE_transposase_dom"/>
</dbReference>
<keyword evidence="2 4" id="KW-0863">Zinc-finger</keyword>
<evidence type="ECO:0000256" key="3">
    <source>
        <dbReference type="ARBA" id="ARBA00022833"/>
    </source>
</evidence>
<feature type="region of interest" description="Disordered" evidence="5">
    <location>
        <begin position="271"/>
        <end position="348"/>
    </location>
</feature>
<gene>
    <name evidence="7" type="ORF">FSB_LOCUS32411</name>
</gene>
<feature type="region of interest" description="Disordered" evidence="5">
    <location>
        <begin position="865"/>
        <end position="905"/>
    </location>
</feature>
<dbReference type="PANTHER" id="PTHR31973">
    <property type="entry name" value="POLYPROTEIN, PUTATIVE-RELATED"/>
    <property type="match status" value="1"/>
</dbReference>